<dbReference type="InterPro" id="IPR036117">
    <property type="entry name" value="DhaL_dom_sf"/>
</dbReference>
<dbReference type="GO" id="GO:0004371">
    <property type="term" value="F:glycerone kinase activity"/>
    <property type="evidence" value="ECO:0007669"/>
    <property type="project" value="InterPro"/>
</dbReference>
<evidence type="ECO:0000313" key="4">
    <source>
        <dbReference type="EMBL" id="TNH38245.1"/>
    </source>
</evidence>
<keyword evidence="2" id="KW-0418">Kinase</keyword>
<dbReference type="PANTHER" id="PTHR28629:SF4">
    <property type="entry name" value="TRIOKINASE_FMN CYCLASE"/>
    <property type="match status" value="1"/>
</dbReference>
<dbReference type="RefSeq" id="WP_139599319.1">
    <property type="nucleotide sequence ID" value="NZ_VDDC01000035.1"/>
</dbReference>
<dbReference type="InterPro" id="IPR004007">
    <property type="entry name" value="DhaL_dom"/>
</dbReference>
<evidence type="ECO:0000313" key="5">
    <source>
        <dbReference type="Proteomes" id="UP000304880"/>
    </source>
</evidence>
<dbReference type="EMBL" id="VDDC01000035">
    <property type="protein sequence ID" value="TNH38245.1"/>
    <property type="molecule type" value="Genomic_DNA"/>
</dbReference>
<evidence type="ECO:0000256" key="2">
    <source>
        <dbReference type="ARBA" id="ARBA00022777"/>
    </source>
</evidence>
<evidence type="ECO:0000259" key="3">
    <source>
        <dbReference type="PROSITE" id="PS51480"/>
    </source>
</evidence>
<organism evidence="4 5">
    <name type="scientific">Paracoccus haeundaensis</name>
    <dbReference type="NCBI Taxonomy" id="225362"/>
    <lineage>
        <taxon>Bacteria</taxon>
        <taxon>Pseudomonadati</taxon>
        <taxon>Pseudomonadota</taxon>
        <taxon>Alphaproteobacteria</taxon>
        <taxon>Rhodobacterales</taxon>
        <taxon>Paracoccaceae</taxon>
        <taxon>Paracoccus</taxon>
    </lineage>
</organism>
<evidence type="ECO:0000256" key="1">
    <source>
        <dbReference type="ARBA" id="ARBA00022679"/>
    </source>
</evidence>
<dbReference type="Proteomes" id="UP000304880">
    <property type="component" value="Unassembled WGS sequence"/>
</dbReference>
<dbReference type="PANTHER" id="PTHR28629">
    <property type="entry name" value="TRIOKINASE/FMN CYCLASE"/>
    <property type="match status" value="1"/>
</dbReference>
<reference evidence="4 5" key="1">
    <citation type="submission" date="2019-06" db="EMBL/GenBank/DDBJ databases">
        <authorList>
            <person name="Li J."/>
        </authorList>
    </citation>
    <scope>NUCLEOTIDE SEQUENCE [LARGE SCALE GENOMIC DNA]</scope>
    <source>
        <strain evidence="4 5">CGMCC 1.8012</strain>
    </source>
</reference>
<dbReference type="SUPFAM" id="SSF101473">
    <property type="entry name" value="DhaL-like"/>
    <property type="match status" value="1"/>
</dbReference>
<dbReference type="Gene3D" id="1.25.40.340">
    <property type="match status" value="1"/>
</dbReference>
<dbReference type="GO" id="GO:0019563">
    <property type="term" value="P:glycerol catabolic process"/>
    <property type="evidence" value="ECO:0007669"/>
    <property type="project" value="TreeGrafter"/>
</dbReference>
<feature type="domain" description="DhaL" evidence="3">
    <location>
        <begin position="1"/>
        <end position="162"/>
    </location>
</feature>
<feature type="non-terminal residue" evidence="4">
    <location>
        <position position="1"/>
    </location>
</feature>
<gene>
    <name evidence="4" type="ORF">FHD67_16190</name>
</gene>
<protein>
    <submittedName>
        <fullName evidence="4">DAK2 domain-containing protein</fullName>
    </submittedName>
</protein>
<proteinExistence type="predicted"/>
<dbReference type="Pfam" id="PF02734">
    <property type="entry name" value="Dak2"/>
    <property type="match status" value="1"/>
</dbReference>
<dbReference type="SMART" id="SM01120">
    <property type="entry name" value="Dak2"/>
    <property type="match status" value="1"/>
</dbReference>
<dbReference type="InterPro" id="IPR050861">
    <property type="entry name" value="Dihydroxyacetone_Kinase"/>
</dbReference>
<dbReference type="PROSITE" id="PS51480">
    <property type="entry name" value="DHAL"/>
    <property type="match status" value="1"/>
</dbReference>
<dbReference type="AlphaFoldDB" id="A0A5C4R2U0"/>
<comment type="caution">
    <text evidence="4">The sequence shown here is derived from an EMBL/GenBank/DDBJ whole genome shotgun (WGS) entry which is preliminary data.</text>
</comment>
<dbReference type="FunFam" id="1.25.40.340:FF:000002">
    <property type="entry name" value="Dihydroxyacetone kinase, L subunit"/>
    <property type="match status" value="1"/>
</dbReference>
<dbReference type="GO" id="GO:0005829">
    <property type="term" value="C:cytosol"/>
    <property type="evidence" value="ECO:0007669"/>
    <property type="project" value="TreeGrafter"/>
</dbReference>
<keyword evidence="1" id="KW-0808">Transferase</keyword>
<keyword evidence="5" id="KW-1185">Reference proteome</keyword>
<accession>A0A5C4R2U0</accession>
<sequence length="166" mass="15987">AAAAVAARDAAAQGAGAGTVLSLAGDAWADRAGGTSGALWGVALRAWGQALGDTDVPDAARVAAGAQAGIDAVTRLGGARPGDKTLVDAFAPFVDTLQGQVAQGAALVTAWEAAASAATAAAEATADLTPRLGRARPLAERSIGHPDAGAISLALCARVVAGALAR</sequence>
<name>A0A5C4R2U0_9RHOB</name>